<feature type="region of interest" description="Disordered" evidence="1">
    <location>
        <begin position="187"/>
        <end position="229"/>
    </location>
</feature>
<evidence type="ECO:0000256" key="1">
    <source>
        <dbReference type="SAM" id="MobiDB-lite"/>
    </source>
</evidence>
<dbReference type="EMBL" id="AP024238">
    <property type="protein sequence ID" value="BCO25247.1"/>
    <property type="molecule type" value="Genomic_DNA"/>
</dbReference>
<gene>
    <name evidence="2" type="ORF">MIZ03_0107</name>
</gene>
<protein>
    <submittedName>
        <fullName evidence="2">Uncharacterized protein</fullName>
    </submittedName>
</protein>
<proteinExistence type="predicted"/>
<name>A0ABN6CZS5_9BURK</name>
<accession>A0ABN6CZS5</accession>
<dbReference type="RefSeq" id="WP_223906570.1">
    <property type="nucleotide sequence ID" value="NZ_AP024238.1"/>
</dbReference>
<feature type="region of interest" description="Disordered" evidence="1">
    <location>
        <begin position="14"/>
        <end position="37"/>
    </location>
</feature>
<keyword evidence="3" id="KW-1185">Reference proteome</keyword>
<sequence>MALFDWLKTKPAAPQSSVLPPDGLTVPPAQGAPVRQTLPPVEDDLKTQRQERREHLYAVVRDVMLRSEVLASRYKFKVLSLDVRGRQFLIMVDLLDASDLPSSQFMDVERLIAATAAQQHDLQIKAVYWRVTHKVDTTPHEPKAQVPASASHLVHKETSSAKPAFEPISQDEVLAFHQAVAAGTALRPPTVFAPKPANQPQPLTGYEDTQLLETEDAGSPLSRTQFGGL</sequence>
<evidence type="ECO:0000313" key="2">
    <source>
        <dbReference type="EMBL" id="BCO25247.1"/>
    </source>
</evidence>
<organism evidence="2 3">
    <name type="scientific">Rhodoferax lithotrophicus</name>
    <dbReference type="NCBI Taxonomy" id="2798804"/>
    <lineage>
        <taxon>Bacteria</taxon>
        <taxon>Pseudomonadati</taxon>
        <taxon>Pseudomonadota</taxon>
        <taxon>Betaproteobacteria</taxon>
        <taxon>Burkholderiales</taxon>
        <taxon>Comamonadaceae</taxon>
        <taxon>Rhodoferax</taxon>
    </lineage>
</organism>
<evidence type="ECO:0000313" key="3">
    <source>
        <dbReference type="Proteomes" id="UP000824366"/>
    </source>
</evidence>
<reference evidence="2 3" key="1">
    <citation type="journal article" date="2021" name="Microbiol. Spectr.">
        <title>A Single Bacterium Capable of Oxidation and Reduction of Iron at Circumneutral pH.</title>
        <authorList>
            <person name="Kato S."/>
            <person name="Ohkuma M."/>
        </authorList>
    </citation>
    <scope>NUCLEOTIDE SEQUENCE [LARGE SCALE GENOMIC DNA]</scope>
    <source>
        <strain evidence="2 3">MIZ03</strain>
    </source>
</reference>
<dbReference type="Proteomes" id="UP000824366">
    <property type="component" value="Chromosome"/>
</dbReference>